<evidence type="ECO:0000313" key="4">
    <source>
        <dbReference type="Proteomes" id="UP000062912"/>
    </source>
</evidence>
<keyword evidence="1" id="KW-0472">Membrane</keyword>
<keyword evidence="1" id="KW-0812">Transmembrane</keyword>
<feature type="chain" id="PRO_5007290634" description="5-formyltetrahydrofolate cyclo-ligase" evidence="2">
    <location>
        <begin position="20"/>
        <end position="209"/>
    </location>
</feature>
<evidence type="ECO:0000256" key="2">
    <source>
        <dbReference type="SAM" id="SignalP"/>
    </source>
</evidence>
<evidence type="ECO:0000256" key="1">
    <source>
        <dbReference type="SAM" id="Phobius"/>
    </source>
</evidence>
<accession>A0A132EDE8</accession>
<dbReference type="AlphaFoldDB" id="A0A132EDE8"/>
<feature type="signal peptide" evidence="2">
    <location>
        <begin position="1"/>
        <end position="19"/>
    </location>
</feature>
<sequence>MKRRTLLRASAIVITAGLAGCTSMLFEDGRYDETVDRFLVSEDGKKFVVLGQQYHYIFDMPEHFGAMLVSPYRQSLEVSLVNFVARGGAITGDYWLRLRPAKPLTADERAQALADGFTTRGSVELEMKGTLHGTRYRADGFDQGKTWSSFSRPYTIDVVDRLTTADKAVRVLATPVTLAADGVLMVGAVALSPVIIVALLPAAGLAIGP</sequence>
<keyword evidence="1" id="KW-1133">Transmembrane helix</keyword>
<dbReference type="PROSITE" id="PS51257">
    <property type="entry name" value="PROKAR_LIPOPROTEIN"/>
    <property type="match status" value="1"/>
</dbReference>
<comment type="caution">
    <text evidence="3">The sequence shown here is derived from an EMBL/GenBank/DDBJ whole genome shotgun (WGS) entry which is preliminary data.</text>
</comment>
<proteinExistence type="predicted"/>
<dbReference type="EMBL" id="LPJR01000049">
    <property type="protein sequence ID" value="KWF26020.1"/>
    <property type="molecule type" value="Genomic_DNA"/>
</dbReference>
<dbReference type="RefSeq" id="WP_060243778.1">
    <property type="nucleotide sequence ID" value="NZ_LPJR01000049.1"/>
</dbReference>
<reference evidence="3 4" key="1">
    <citation type="submission" date="2015-11" db="EMBL/GenBank/DDBJ databases">
        <title>Expanding the genomic diversity of Burkholderia species for the development of highly accurate diagnostics.</title>
        <authorList>
            <person name="Sahl J."/>
            <person name="Keim P."/>
            <person name="Wagner D."/>
        </authorList>
    </citation>
    <scope>NUCLEOTIDE SEQUENCE [LARGE SCALE GENOMIC DNA]</scope>
    <source>
        <strain evidence="3 4">MSMB368WGS</strain>
    </source>
</reference>
<evidence type="ECO:0000313" key="3">
    <source>
        <dbReference type="EMBL" id="KWF26020.1"/>
    </source>
</evidence>
<gene>
    <name evidence="3" type="ORF">WT56_20595</name>
</gene>
<protein>
    <recommendedName>
        <fullName evidence="5">5-formyltetrahydrofolate cyclo-ligase</fullName>
    </recommendedName>
</protein>
<dbReference type="Proteomes" id="UP000062912">
    <property type="component" value="Unassembled WGS sequence"/>
</dbReference>
<name>A0A132EDE8_9BURK</name>
<feature type="transmembrane region" description="Helical" evidence="1">
    <location>
        <begin position="183"/>
        <end position="207"/>
    </location>
</feature>
<keyword evidence="2" id="KW-0732">Signal</keyword>
<organism evidence="3 4">
    <name type="scientific">Burkholderia pseudomultivorans</name>
    <dbReference type="NCBI Taxonomy" id="1207504"/>
    <lineage>
        <taxon>Bacteria</taxon>
        <taxon>Pseudomonadati</taxon>
        <taxon>Pseudomonadota</taxon>
        <taxon>Betaproteobacteria</taxon>
        <taxon>Burkholderiales</taxon>
        <taxon>Burkholderiaceae</taxon>
        <taxon>Burkholderia</taxon>
        <taxon>Burkholderia cepacia complex</taxon>
    </lineage>
</organism>
<evidence type="ECO:0008006" key="5">
    <source>
        <dbReference type="Google" id="ProtNLM"/>
    </source>
</evidence>